<keyword evidence="5" id="KW-1185">Reference proteome</keyword>
<dbReference type="STRING" id="1936003.STSP2_02500"/>
<evidence type="ECO:0000313" key="5">
    <source>
        <dbReference type="Proteomes" id="UP000189674"/>
    </source>
</evidence>
<proteinExistence type="inferred from homology"/>
<dbReference type="Gene3D" id="3.30.750.24">
    <property type="entry name" value="STAS domain"/>
    <property type="match status" value="1"/>
</dbReference>
<dbReference type="NCBIfam" id="TIGR00377">
    <property type="entry name" value="ant_ant_sig"/>
    <property type="match status" value="1"/>
</dbReference>
<dbReference type="SUPFAM" id="SSF52091">
    <property type="entry name" value="SpoIIaa-like"/>
    <property type="match status" value="1"/>
</dbReference>
<sequence length="118" mass="13324">MEQSSPKIAVQYVGDVVLVVPTDEKLLEEPDIQALEDSILPLVEDGTGVELVISFENVKFLSSAVLGLLIRLSKKVYENQGKMHLCCIDQKIYEIFKITRLDKVFEIYDSRDEAVSSF</sequence>
<dbReference type="PANTHER" id="PTHR33495">
    <property type="entry name" value="ANTI-SIGMA FACTOR ANTAGONIST TM_1081-RELATED-RELATED"/>
    <property type="match status" value="1"/>
</dbReference>
<evidence type="ECO:0000313" key="4">
    <source>
        <dbReference type="EMBL" id="AQT69311.1"/>
    </source>
</evidence>
<dbReference type="CDD" id="cd07043">
    <property type="entry name" value="STAS_anti-anti-sigma_factors"/>
    <property type="match status" value="1"/>
</dbReference>
<evidence type="ECO:0000259" key="3">
    <source>
        <dbReference type="PROSITE" id="PS50801"/>
    </source>
</evidence>
<name>A0A1U9NN20_9BACT</name>
<dbReference type="InterPro" id="IPR036513">
    <property type="entry name" value="STAS_dom_sf"/>
</dbReference>
<feature type="domain" description="STAS" evidence="3">
    <location>
        <begin position="35"/>
        <end position="118"/>
    </location>
</feature>
<dbReference type="Pfam" id="PF01740">
    <property type="entry name" value="STAS"/>
    <property type="match status" value="1"/>
</dbReference>
<dbReference type="Proteomes" id="UP000189674">
    <property type="component" value="Chromosome"/>
</dbReference>
<dbReference type="EMBL" id="CP019791">
    <property type="protein sequence ID" value="AQT69311.1"/>
    <property type="molecule type" value="Genomic_DNA"/>
</dbReference>
<dbReference type="GO" id="GO:0043856">
    <property type="term" value="F:anti-sigma factor antagonist activity"/>
    <property type="evidence" value="ECO:0007669"/>
    <property type="project" value="InterPro"/>
</dbReference>
<dbReference type="KEGG" id="alus:STSP2_02500"/>
<organism evidence="4 5">
    <name type="scientific">Anaerohalosphaera lusitana</name>
    <dbReference type="NCBI Taxonomy" id="1936003"/>
    <lineage>
        <taxon>Bacteria</taxon>
        <taxon>Pseudomonadati</taxon>
        <taxon>Planctomycetota</taxon>
        <taxon>Phycisphaerae</taxon>
        <taxon>Sedimentisphaerales</taxon>
        <taxon>Anaerohalosphaeraceae</taxon>
        <taxon>Anaerohalosphaera</taxon>
    </lineage>
</organism>
<dbReference type="RefSeq" id="WP_169853183.1">
    <property type="nucleotide sequence ID" value="NZ_CP019791.1"/>
</dbReference>
<dbReference type="InterPro" id="IPR002645">
    <property type="entry name" value="STAS_dom"/>
</dbReference>
<gene>
    <name evidence="4" type="primary">rsbV</name>
    <name evidence="4" type="ORF">STSP2_02500</name>
</gene>
<dbReference type="PROSITE" id="PS50801">
    <property type="entry name" value="STAS"/>
    <property type="match status" value="1"/>
</dbReference>
<reference evidence="5" key="1">
    <citation type="submission" date="2017-02" db="EMBL/GenBank/DDBJ databases">
        <title>Comparative genomics and description of representatives of a novel lineage of planctomycetes thriving in anoxic sediments.</title>
        <authorList>
            <person name="Spring S."/>
            <person name="Bunk B."/>
            <person name="Sproer C."/>
        </authorList>
    </citation>
    <scope>NUCLEOTIDE SEQUENCE [LARGE SCALE GENOMIC DNA]</scope>
    <source>
        <strain evidence="5">ST-NAGAB-D1</strain>
    </source>
</reference>
<comment type="similarity">
    <text evidence="1 2">Belongs to the anti-sigma-factor antagonist family.</text>
</comment>
<accession>A0A1U9NN20</accession>
<evidence type="ECO:0000256" key="2">
    <source>
        <dbReference type="RuleBase" id="RU003749"/>
    </source>
</evidence>
<dbReference type="PANTHER" id="PTHR33495:SF2">
    <property type="entry name" value="ANTI-SIGMA FACTOR ANTAGONIST TM_1081-RELATED"/>
    <property type="match status" value="1"/>
</dbReference>
<dbReference type="AlphaFoldDB" id="A0A1U9NN20"/>
<evidence type="ECO:0000256" key="1">
    <source>
        <dbReference type="ARBA" id="ARBA00009013"/>
    </source>
</evidence>
<dbReference type="InterPro" id="IPR003658">
    <property type="entry name" value="Anti-sigma_ant"/>
</dbReference>
<protein>
    <recommendedName>
        <fullName evidence="2">Anti-sigma factor antagonist</fullName>
    </recommendedName>
</protein>